<name>U9UJ45_RHIID</name>
<proteinExistence type="predicted"/>
<evidence type="ECO:0000256" key="1">
    <source>
        <dbReference type="SAM" id="Phobius"/>
    </source>
</evidence>
<sequence length="169" mass="20168">MRIFIPINATKNFFQLAHSLCAYRICRFFEFFNNLVNSHVLALEPVGESFRALTLFCVMKKLLTTTQLEKYLREQKRKKMLYMVAYMPHVDKIYLLFYLDHVYQTVYQEPVSKSEYKGNYSACVSHRISFGNEFSRKIFVVEFPQMKLFFWLTSLCLLIVPMAYLRDFG</sequence>
<organism evidence="2">
    <name type="scientific">Rhizophagus irregularis (strain DAOM 181602 / DAOM 197198 / MUCL 43194)</name>
    <name type="common">Arbuscular mycorrhizal fungus</name>
    <name type="synonym">Glomus intraradices</name>
    <dbReference type="NCBI Taxonomy" id="747089"/>
    <lineage>
        <taxon>Eukaryota</taxon>
        <taxon>Fungi</taxon>
        <taxon>Fungi incertae sedis</taxon>
        <taxon>Mucoromycota</taxon>
        <taxon>Glomeromycotina</taxon>
        <taxon>Glomeromycetes</taxon>
        <taxon>Glomerales</taxon>
        <taxon>Glomeraceae</taxon>
        <taxon>Rhizophagus</taxon>
    </lineage>
</organism>
<accession>U9UJ45</accession>
<gene>
    <name evidence="2" type="ORF">GLOINDRAFT_92738</name>
</gene>
<keyword evidence="1" id="KW-1133">Transmembrane helix</keyword>
<reference evidence="2" key="1">
    <citation type="submission" date="2013-07" db="EMBL/GenBank/DDBJ databases">
        <title>The genome of an arbuscular mycorrhizal fungus provides insights into the evolution of the oldest plant symbiosis.</title>
        <authorList>
            <consortium name="DOE Joint Genome Institute"/>
            <person name="Tisserant E."/>
            <person name="Malbreil M."/>
            <person name="Kuo A."/>
            <person name="Kohler A."/>
            <person name="Symeonidi A."/>
            <person name="Balestrini R."/>
            <person name="Charron P."/>
            <person name="Duensing N."/>
            <person name="Frei-dit-Frey N."/>
            <person name="Gianinazzi-Pearson V."/>
            <person name="Gilbert B."/>
            <person name="Handa Y."/>
            <person name="Hijri M."/>
            <person name="Kaul R."/>
            <person name="Kawaguchi M."/>
            <person name="Krajinski F."/>
            <person name="Lammers P."/>
            <person name="Lapierre D."/>
            <person name="Masclaux F.G."/>
            <person name="Murat C."/>
            <person name="Morin E."/>
            <person name="Ndikumana S."/>
            <person name="Pagni M."/>
            <person name="Petitpierre D."/>
            <person name="Requena N."/>
            <person name="Rosikiewicz P."/>
            <person name="Riley R."/>
            <person name="Saito K."/>
            <person name="San Clemente H."/>
            <person name="Shapiro H."/>
            <person name="van Tuinen D."/>
            <person name="Becard G."/>
            <person name="Bonfante P."/>
            <person name="Paszkowski U."/>
            <person name="Shachar-Hill Y."/>
            <person name="Young J.P."/>
            <person name="Sanders I.R."/>
            <person name="Henrissat B."/>
            <person name="Rensing S.A."/>
            <person name="Grigoriev I.V."/>
            <person name="Corradi N."/>
            <person name="Roux C."/>
            <person name="Martin F."/>
        </authorList>
    </citation>
    <scope>NUCLEOTIDE SEQUENCE</scope>
    <source>
        <strain evidence="2">DAOM 197198</strain>
    </source>
</reference>
<dbReference type="HOGENOM" id="CLU_1579346_0_0_1"/>
<keyword evidence="1" id="KW-0472">Membrane</keyword>
<evidence type="ECO:0000313" key="2">
    <source>
        <dbReference type="EMBL" id="ESA19692.1"/>
    </source>
</evidence>
<keyword evidence="1" id="KW-0812">Transmembrane</keyword>
<protein>
    <submittedName>
        <fullName evidence="2">Uncharacterized protein</fullName>
    </submittedName>
</protein>
<feature type="transmembrane region" description="Helical" evidence="1">
    <location>
        <begin position="148"/>
        <end position="165"/>
    </location>
</feature>
<dbReference type="EMBL" id="KI278021">
    <property type="protein sequence ID" value="ESA19692.1"/>
    <property type="molecule type" value="Genomic_DNA"/>
</dbReference>
<dbReference type="AlphaFoldDB" id="U9UJ45"/>